<dbReference type="Gene3D" id="3.60.15.10">
    <property type="entry name" value="Ribonuclease Z/Hydroxyacylglutathione hydrolase-like"/>
    <property type="match status" value="1"/>
</dbReference>
<evidence type="ECO:0000256" key="3">
    <source>
        <dbReference type="ARBA" id="ARBA00022664"/>
    </source>
</evidence>
<evidence type="ECO:0000256" key="4">
    <source>
        <dbReference type="ARBA" id="ARBA00022884"/>
    </source>
</evidence>
<dbReference type="InterPro" id="IPR001279">
    <property type="entry name" value="Metallo-B-lactamas"/>
</dbReference>
<dbReference type="AlphaFoldDB" id="A0A6A7G3W9"/>
<dbReference type="PANTHER" id="PTHR45922:SF1">
    <property type="entry name" value="CLEAVAGE AND POLYADENYLATION SPECIFICITY FACTOR SUBUNIT 2"/>
    <property type="match status" value="1"/>
</dbReference>
<dbReference type="FunFam" id="3.60.15.10:FF:000008">
    <property type="entry name" value="Cleavage and polyadenylation specificity factor subunit 2"/>
    <property type="match status" value="1"/>
</dbReference>
<dbReference type="CDD" id="cd16293">
    <property type="entry name" value="CPSF2-like_MBL-fold"/>
    <property type="match status" value="1"/>
</dbReference>
<evidence type="ECO:0000256" key="6">
    <source>
        <dbReference type="RuleBase" id="RU365006"/>
    </source>
</evidence>
<comment type="subcellular location">
    <subcellularLocation>
        <location evidence="1 6">Nucleus</location>
    </subcellularLocation>
</comment>
<feature type="domain" description="Beta-Casp" evidence="7">
    <location>
        <begin position="242"/>
        <end position="366"/>
    </location>
</feature>
<dbReference type="GO" id="GO:0006398">
    <property type="term" value="P:mRNA 3'-end processing by stem-loop binding and cleavage"/>
    <property type="evidence" value="ECO:0007669"/>
    <property type="project" value="InterPro"/>
</dbReference>
<dbReference type="InterPro" id="IPR035639">
    <property type="entry name" value="CPSF2_MBL"/>
</dbReference>
<evidence type="ECO:0000256" key="1">
    <source>
        <dbReference type="ARBA" id="ARBA00004123"/>
    </source>
</evidence>
<evidence type="ECO:0000313" key="8">
    <source>
        <dbReference type="EMBL" id="LAC25738.1"/>
    </source>
</evidence>
<evidence type="ECO:0000259" key="7">
    <source>
        <dbReference type="SMART" id="SM01027"/>
    </source>
</evidence>
<dbReference type="InterPro" id="IPR036866">
    <property type="entry name" value="RibonucZ/Hydroxyglut_hydro"/>
</dbReference>
<dbReference type="InterPro" id="IPR011108">
    <property type="entry name" value="RMMBL"/>
</dbReference>
<dbReference type="InterPro" id="IPR027075">
    <property type="entry name" value="CPSF2"/>
</dbReference>
<dbReference type="GO" id="GO:0003723">
    <property type="term" value="F:RNA binding"/>
    <property type="evidence" value="ECO:0007669"/>
    <property type="project" value="UniProtKB-KW"/>
</dbReference>
<dbReference type="Pfam" id="PF13299">
    <property type="entry name" value="CPSF100_C"/>
    <property type="match status" value="1"/>
</dbReference>
<sequence>MTSQIQFTALYGTGPHEPFCFLLEIDYCRILLDCGWDYCFSDKDVETLKRIGHIDAVLISHCSIQHLGALPYAVSKLGLSCPIYSTLPTWKMGQMFMYDAFQNVKERNSEFTHFTIDDVDATFDRFIKLKYSQDVKLPDRGDEITITPFSAGHLLGGTVWRISKETEEIVYAVDFNHKRERHLDGATLEALRRPAVLIGDCLNVRNTHPLRTKRDEQLLTDLITCLRNNGSVLMPTDTAGRCLELLQILHTHWTTNKLAGTYSLVFLSNTSKPTIDFANSMIEWMSDKTQKFFDETGSHPFAFENLRICSNRSDLDSLPKPQVVLATNPYMEGDFAQELFIEWSSNPRNLVVFTQRAPKHTLAGKLMENPNAETVKFVTTSIVPLEGEELAEYIQLKREAQLEKDALDDRSDSDSDAGEAIVIEDDDIADPKQPSKQFSIRPVFPMFLASERHLEFDDYGEVIDYSKFFPNEDDNEEIVPFQKDKKSEELKMDIDEEMGEIPVKTISRTLLLNFRCKIQYIDFEGLSDGRSLKTIISNIAPRKMILIHGDKESCEELKEFCEESVCKTVSIAEHDKCLDITSDSSAFKVILKDDFAQTLKFQLVNEDYEVAYMDGIATGDSSYSGVQVIEQAPSGRFKGHPTIFLGDVKLLDVKNALYQKGINAEFVQGILVCGKSGIVNIQKISPTHLKMSGALCDDYYKIRDLLYGKFQII</sequence>
<dbReference type="InterPro" id="IPR025069">
    <property type="entry name" value="Cpsf2_C"/>
</dbReference>
<dbReference type="Pfam" id="PF10996">
    <property type="entry name" value="Beta-Casp"/>
    <property type="match status" value="1"/>
</dbReference>
<proteinExistence type="evidence at transcript level"/>
<dbReference type="GO" id="GO:0005847">
    <property type="term" value="C:mRNA cleavage and polyadenylation specificity factor complex"/>
    <property type="evidence" value="ECO:0007669"/>
    <property type="project" value="InterPro"/>
</dbReference>
<dbReference type="InterPro" id="IPR022712">
    <property type="entry name" value="Beta_Casp"/>
</dbReference>
<dbReference type="Pfam" id="PF16661">
    <property type="entry name" value="Lactamase_B_6"/>
    <property type="match status" value="1"/>
</dbReference>
<evidence type="ECO:0000256" key="2">
    <source>
        <dbReference type="ARBA" id="ARBA00010624"/>
    </source>
</evidence>
<protein>
    <recommendedName>
        <fullName evidence="6">Cleavage and polyadenylation specificity factor subunit 2</fullName>
    </recommendedName>
    <alternativeName>
        <fullName evidence="6">Cleavage and polyadenylation specificity factor 100 kDa subunit</fullName>
    </alternativeName>
</protein>
<accession>A0A6A7G3W9</accession>
<dbReference type="EMBL" id="IACT01006611">
    <property type="protein sequence ID" value="LAC25738.1"/>
    <property type="molecule type" value="mRNA"/>
</dbReference>
<keyword evidence="4 6" id="KW-0694">RNA-binding</keyword>
<reference evidence="8" key="1">
    <citation type="submission" date="2017-11" db="EMBL/GenBank/DDBJ databases">
        <title>The sensing device of the deep-sea amphipod.</title>
        <authorList>
            <person name="Kobayashi H."/>
            <person name="Nagahama T."/>
            <person name="Arai W."/>
            <person name="Sasagawa Y."/>
            <person name="Umeda M."/>
            <person name="Hayashi T."/>
            <person name="Nikaido I."/>
            <person name="Watanabe H."/>
            <person name="Oguri K."/>
            <person name="Kitazato H."/>
            <person name="Fujioka K."/>
            <person name="Kido Y."/>
            <person name="Takami H."/>
        </authorList>
    </citation>
    <scope>NUCLEOTIDE SEQUENCE</scope>
    <source>
        <tissue evidence="8">Whole body</tissue>
    </source>
</reference>
<evidence type="ECO:0000256" key="5">
    <source>
        <dbReference type="ARBA" id="ARBA00023242"/>
    </source>
</evidence>
<keyword evidence="3 6" id="KW-0507">mRNA processing</keyword>
<dbReference type="Pfam" id="PF07521">
    <property type="entry name" value="RMMBL"/>
    <property type="match status" value="1"/>
</dbReference>
<dbReference type="SMART" id="SM01027">
    <property type="entry name" value="Beta-Casp"/>
    <property type="match status" value="1"/>
</dbReference>
<organism evidence="8">
    <name type="scientific">Hirondellea gigas</name>
    <dbReference type="NCBI Taxonomy" id="1518452"/>
    <lineage>
        <taxon>Eukaryota</taxon>
        <taxon>Metazoa</taxon>
        <taxon>Ecdysozoa</taxon>
        <taxon>Arthropoda</taxon>
        <taxon>Crustacea</taxon>
        <taxon>Multicrustacea</taxon>
        <taxon>Malacostraca</taxon>
        <taxon>Eumalacostraca</taxon>
        <taxon>Peracarida</taxon>
        <taxon>Amphipoda</taxon>
        <taxon>Amphilochidea</taxon>
        <taxon>Lysianassida</taxon>
        <taxon>Lysianassidira</taxon>
        <taxon>Lysianassoidea</taxon>
        <taxon>Lysianassidae</taxon>
        <taxon>Hirondellea</taxon>
    </lineage>
</organism>
<keyword evidence="5 6" id="KW-0539">Nucleus</keyword>
<dbReference type="PANTHER" id="PTHR45922">
    <property type="entry name" value="CLEAVAGE AND POLYADENYLATION SPECIFICITY FACTOR SUBUNIT 2"/>
    <property type="match status" value="1"/>
</dbReference>
<comment type="similarity">
    <text evidence="2 6">Belongs to the metallo-beta-lactamase superfamily. RNA-metabolizing metallo-beta-lactamase-like family. CPSF2/YSH1 subfamily.</text>
</comment>
<dbReference type="SUPFAM" id="SSF56281">
    <property type="entry name" value="Metallo-hydrolase/oxidoreductase"/>
    <property type="match status" value="1"/>
</dbReference>
<name>A0A6A7G3W9_9CRUS</name>